<protein>
    <submittedName>
        <fullName evidence="2">Uncharacterized protein</fullName>
    </submittedName>
</protein>
<sequence length="66" mass="7853">MTLLQGYPIDPKRRREEEHLRRDTLTVVRKSLYEVELLRVTLEVILMGLLVALHNLWLMTLILTCH</sequence>
<dbReference type="AlphaFoldDB" id="A0AAN8Y3N1"/>
<keyword evidence="1" id="KW-1133">Transmembrane helix</keyword>
<dbReference type="EMBL" id="JBANQN010000010">
    <property type="protein sequence ID" value="KAK6777731.1"/>
    <property type="molecule type" value="Genomic_DNA"/>
</dbReference>
<organism evidence="2 3">
    <name type="scientific">Solanum bulbocastanum</name>
    <name type="common">Wild potato</name>
    <dbReference type="NCBI Taxonomy" id="147425"/>
    <lineage>
        <taxon>Eukaryota</taxon>
        <taxon>Viridiplantae</taxon>
        <taxon>Streptophyta</taxon>
        <taxon>Embryophyta</taxon>
        <taxon>Tracheophyta</taxon>
        <taxon>Spermatophyta</taxon>
        <taxon>Magnoliopsida</taxon>
        <taxon>eudicotyledons</taxon>
        <taxon>Gunneridae</taxon>
        <taxon>Pentapetalae</taxon>
        <taxon>asterids</taxon>
        <taxon>lamiids</taxon>
        <taxon>Solanales</taxon>
        <taxon>Solanaceae</taxon>
        <taxon>Solanoideae</taxon>
        <taxon>Solaneae</taxon>
        <taxon>Solanum</taxon>
    </lineage>
</organism>
<keyword evidence="1" id="KW-0812">Transmembrane</keyword>
<comment type="caution">
    <text evidence="2">The sequence shown here is derived from an EMBL/GenBank/DDBJ whole genome shotgun (WGS) entry which is preliminary data.</text>
</comment>
<evidence type="ECO:0000313" key="2">
    <source>
        <dbReference type="EMBL" id="KAK6777731.1"/>
    </source>
</evidence>
<accession>A0AAN8Y3N1</accession>
<keyword evidence="1" id="KW-0472">Membrane</keyword>
<feature type="transmembrane region" description="Helical" evidence="1">
    <location>
        <begin position="44"/>
        <end position="65"/>
    </location>
</feature>
<keyword evidence="3" id="KW-1185">Reference proteome</keyword>
<reference evidence="2 3" key="1">
    <citation type="submission" date="2024-02" db="EMBL/GenBank/DDBJ databases">
        <title>de novo genome assembly of Solanum bulbocastanum strain 11H21.</title>
        <authorList>
            <person name="Hosaka A.J."/>
        </authorList>
    </citation>
    <scope>NUCLEOTIDE SEQUENCE [LARGE SCALE GENOMIC DNA]</scope>
    <source>
        <tissue evidence="2">Young leaves</tissue>
    </source>
</reference>
<gene>
    <name evidence="2" type="ORF">RDI58_024449</name>
</gene>
<dbReference type="Proteomes" id="UP001371456">
    <property type="component" value="Unassembled WGS sequence"/>
</dbReference>
<name>A0AAN8Y3N1_SOLBU</name>
<proteinExistence type="predicted"/>
<evidence type="ECO:0000313" key="3">
    <source>
        <dbReference type="Proteomes" id="UP001371456"/>
    </source>
</evidence>
<evidence type="ECO:0000256" key="1">
    <source>
        <dbReference type="SAM" id="Phobius"/>
    </source>
</evidence>